<dbReference type="InterPro" id="IPR003439">
    <property type="entry name" value="ABC_transporter-like_ATP-bd"/>
</dbReference>
<dbReference type="InterPro" id="IPR027417">
    <property type="entry name" value="P-loop_NTPase"/>
</dbReference>
<dbReference type="SMART" id="SM00382">
    <property type="entry name" value="AAA"/>
    <property type="match status" value="1"/>
</dbReference>
<dbReference type="Pfam" id="PF00005">
    <property type="entry name" value="ABC_tran"/>
    <property type="match status" value="1"/>
</dbReference>
<dbReference type="AlphaFoldDB" id="A0A942SZL4"/>
<dbReference type="PANTHER" id="PTHR43158:SF2">
    <property type="entry name" value="SKFA PEPTIDE EXPORT ATP-BINDING PROTEIN SKFE"/>
    <property type="match status" value="1"/>
</dbReference>
<feature type="domain" description="ABC transporter" evidence="3">
    <location>
        <begin position="5"/>
        <end position="245"/>
    </location>
</feature>
<proteinExistence type="predicted"/>
<comment type="caution">
    <text evidence="4">The sequence shown here is derived from an EMBL/GenBank/DDBJ whole genome shotgun (WGS) entry which is preliminary data.</text>
</comment>
<evidence type="ECO:0000256" key="1">
    <source>
        <dbReference type="ARBA" id="ARBA00022741"/>
    </source>
</evidence>
<protein>
    <submittedName>
        <fullName evidence="4">ABC transporter ATP-binding protein</fullName>
    </submittedName>
</protein>
<dbReference type="GO" id="GO:0016887">
    <property type="term" value="F:ATP hydrolysis activity"/>
    <property type="evidence" value="ECO:0007669"/>
    <property type="project" value="InterPro"/>
</dbReference>
<accession>A0A942SZL4</accession>
<keyword evidence="1" id="KW-0547">Nucleotide-binding</keyword>
<evidence type="ECO:0000259" key="3">
    <source>
        <dbReference type="PROSITE" id="PS50893"/>
    </source>
</evidence>
<keyword evidence="2 4" id="KW-0067">ATP-binding</keyword>
<dbReference type="EMBL" id="JAGYPE010000003">
    <property type="protein sequence ID" value="MBS4183284.1"/>
    <property type="molecule type" value="Genomic_DNA"/>
</dbReference>
<dbReference type="PANTHER" id="PTHR43158">
    <property type="entry name" value="SKFA PEPTIDE EXPORT ATP-BINDING PROTEIN SKFE"/>
    <property type="match status" value="1"/>
</dbReference>
<reference evidence="4" key="1">
    <citation type="submission" date="2021-05" db="EMBL/GenBank/DDBJ databases">
        <title>Novel Bacillus species.</title>
        <authorList>
            <person name="Liu G."/>
        </authorList>
    </citation>
    <scope>NUCLEOTIDE SEQUENCE</scope>
    <source>
        <strain evidence="4">FJAT-50051</strain>
    </source>
</reference>
<dbReference type="GO" id="GO:0005524">
    <property type="term" value="F:ATP binding"/>
    <property type="evidence" value="ECO:0007669"/>
    <property type="project" value="UniProtKB-KW"/>
</dbReference>
<gene>
    <name evidence="4" type="ORF">KHB02_17970</name>
</gene>
<name>A0A942SZL4_9BACI</name>
<sequence>MPSVVRLSDVSVVRNGATILDGISWEVQADERWVVLGANGAGKTTLLQVAGAQTFPTSGEVEVLGTELGGADLFDLRPRIGFASTALARRIPVTEKVVDVVLTAAYSVTGRWNEEYEELDVRRAQRVLDEWGLGDFSDRTFGELSDGEQKRVQIARAVMTDPEILFLDEPAASLDLGARESLVRTLGGYAQSEDSPAIVIVTHHVEEIPAGFTHALVLADGHVQASGPIDEVLTDATLTEAFGIELTVTKDDGRYTARAAS</sequence>
<dbReference type="SUPFAM" id="SSF52540">
    <property type="entry name" value="P-loop containing nucleoside triphosphate hydrolases"/>
    <property type="match status" value="1"/>
</dbReference>
<evidence type="ECO:0000313" key="4">
    <source>
        <dbReference type="EMBL" id="MBS4183284.1"/>
    </source>
</evidence>
<dbReference type="PROSITE" id="PS50893">
    <property type="entry name" value="ABC_TRANSPORTER_2"/>
    <property type="match status" value="1"/>
</dbReference>
<dbReference type="InterPro" id="IPR003593">
    <property type="entry name" value="AAA+_ATPase"/>
</dbReference>
<dbReference type="Gene3D" id="3.40.50.300">
    <property type="entry name" value="P-loop containing nucleotide triphosphate hydrolases"/>
    <property type="match status" value="1"/>
</dbReference>
<evidence type="ECO:0000256" key="2">
    <source>
        <dbReference type="ARBA" id="ARBA00022840"/>
    </source>
</evidence>
<organism evidence="4">
    <name type="scientific">Neobacillus citreus</name>
    <dbReference type="NCBI Taxonomy" id="2833578"/>
    <lineage>
        <taxon>Bacteria</taxon>
        <taxon>Bacillati</taxon>
        <taxon>Bacillota</taxon>
        <taxon>Bacilli</taxon>
        <taxon>Bacillales</taxon>
        <taxon>Bacillaceae</taxon>
        <taxon>Neobacillus</taxon>
    </lineage>
</organism>